<comment type="caution">
    <text evidence="1">The sequence shown here is derived from an EMBL/GenBank/DDBJ whole genome shotgun (WGS) entry which is preliminary data.</text>
</comment>
<protein>
    <submittedName>
        <fullName evidence="1">Uncharacterized protein</fullName>
    </submittedName>
</protein>
<proteinExistence type="predicted"/>
<reference evidence="2" key="1">
    <citation type="journal article" date="2015" name="Nat. Genet.">
        <title>The genome and transcriptome of the zoonotic hookworm Ancylostoma ceylanicum identify infection-specific gene families.</title>
        <authorList>
            <person name="Schwarz E.M."/>
            <person name="Hu Y."/>
            <person name="Antoshechkin I."/>
            <person name="Miller M.M."/>
            <person name="Sternberg P.W."/>
            <person name="Aroian R.V."/>
        </authorList>
    </citation>
    <scope>NUCLEOTIDE SEQUENCE</scope>
    <source>
        <strain evidence="2">HY135</strain>
    </source>
</reference>
<evidence type="ECO:0000313" key="1">
    <source>
        <dbReference type="EMBL" id="EYC43941.1"/>
    </source>
</evidence>
<dbReference type="EMBL" id="JARK01000076">
    <property type="protein sequence ID" value="EYC43941.1"/>
    <property type="molecule type" value="Genomic_DNA"/>
</dbReference>
<evidence type="ECO:0000313" key="2">
    <source>
        <dbReference type="Proteomes" id="UP000024635"/>
    </source>
</evidence>
<dbReference type="Proteomes" id="UP000024635">
    <property type="component" value="Unassembled WGS sequence"/>
</dbReference>
<accession>A0A016WWG5</accession>
<dbReference type="AlphaFoldDB" id="A0A016WWG5"/>
<sequence length="121" mass="13748">MISENRNGYGEVQSIQVVRKRTRKRYGQKGRRHPRAVCISLPFHPRSPIIPVREVSPAEMVGKNLYAHFQGCLLEETRPLICVGAMILHISFHPRPRRRCSGRGMHTTLGVGWGKETVPPL</sequence>
<keyword evidence="2" id="KW-1185">Reference proteome</keyword>
<gene>
    <name evidence="1" type="primary">Acey_s0476.g2138</name>
    <name evidence="1" type="ORF">Y032_0476g2138</name>
</gene>
<organism evidence="1 2">
    <name type="scientific">Ancylostoma ceylanicum</name>
    <dbReference type="NCBI Taxonomy" id="53326"/>
    <lineage>
        <taxon>Eukaryota</taxon>
        <taxon>Metazoa</taxon>
        <taxon>Ecdysozoa</taxon>
        <taxon>Nematoda</taxon>
        <taxon>Chromadorea</taxon>
        <taxon>Rhabditida</taxon>
        <taxon>Rhabditina</taxon>
        <taxon>Rhabditomorpha</taxon>
        <taxon>Strongyloidea</taxon>
        <taxon>Ancylostomatidae</taxon>
        <taxon>Ancylostomatinae</taxon>
        <taxon>Ancylostoma</taxon>
    </lineage>
</organism>
<name>A0A016WWG5_9BILA</name>